<dbReference type="EMBL" id="ANJA01003135">
    <property type="protein sequence ID" value="ETO65877.1"/>
    <property type="molecule type" value="Genomic_DNA"/>
</dbReference>
<dbReference type="Proteomes" id="UP000028582">
    <property type="component" value="Unassembled WGS sequence"/>
</dbReference>
<comment type="caution">
    <text evidence="1">The sequence shown here is derived from an EMBL/GenBank/DDBJ whole genome shotgun (WGS) entry which is preliminary data.</text>
</comment>
<organism evidence="1 2">
    <name type="scientific">Phytophthora nicotianae P1976</name>
    <dbReference type="NCBI Taxonomy" id="1317066"/>
    <lineage>
        <taxon>Eukaryota</taxon>
        <taxon>Sar</taxon>
        <taxon>Stramenopiles</taxon>
        <taxon>Oomycota</taxon>
        <taxon>Peronosporomycetes</taxon>
        <taxon>Peronosporales</taxon>
        <taxon>Peronosporaceae</taxon>
        <taxon>Phytophthora</taxon>
    </lineage>
</organism>
<evidence type="ECO:0000313" key="1">
    <source>
        <dbReference type="EMBL" id="ETO65877.1"/>
    </source>
</evidence>
<name>A0A080ZGW6_PHYNI</name>
<gene>
    <name evidence="1" type="ORF">F444_16864</name>
</gene>
<accession>A0A080ZGW6</accession>
<evidence type="ECO:0000313" key="2">
    <source>
        <dbReference type="Proteomes" id="UP000028582"/>
    </source>
</evidence>
<dbReference type="AlphaFoldDB" id="A0A080ZGW6"/>
<proteinExistence type="predicted"/>
<sequence length="221" mass="24363">MGYAQNARGQGLQLCGSPLPSESIQQLQPQRVASAAGAALEMAVRIFRASSFQDRRARNALGELVSVLWHADSITSLEFTVVWFGVPNLRESKASLYNVVGHMYIPRSQMLQSTRREHEQCDAQQPLSRDAVHGTGDLPCELPRRLQLANTIEVIRCQPQDDQKMTGTPYSDIHLEAAASADGAPDTVTFNDLTCPPSKPKIANKLHFGGRLRALFVPKDR</sequence>
<reference evidence="1 2" key="1">
    <citation type="submission" date="2013-11" db="EMBL/GenBank/DDBJ databases">
        <title>The Genome Sequence of Phytophthora parasitica P1976.</title>
        <authorList>
            <consortium name="The Broad Institute Genomics Platform"/>
            <person name="Russ C."/>
            <person name="Tyler B."/>
            <person name="Panabieres F."/>
            <person name="Shan W."/>
            <person name="Tripathy S."/>
            <person name="Grunwald N."/>
            <person name="Machado M."/>
            <person name="Johnson C.S."/>
            <person name="Walker B."/>
            <person name="Young S."/>
            <person name="Zeng Q."/>
            <person name="Gargeya S."/>
            <person name="Fitzgerald M."/>
            <person name="Haas B."/>
            <person name="Abouelleil A."/>
            <person name="Allen A.W."/>
            <person name="Alvarado L."/>
            <person name="Arachchi H.M."/>
            <person name="Berlin A.M."/>
            <person name="Chapman S.B."/>
            <person name="Gainer-Dewar J."/>
            <person name="Goldberg J."/>
            <person name="Griggs A."/>
            <person name="Gujja S."/>
            <person name="Hansen M."/>
            <person name="Howarth C."/>
            <person name="Imamovic A."/>
            <person name="Ireland A."/>
            <person name="Larimer J."/>
            <person name="McCowan C."/>
            <person name="Murphy C."/>
            <person name="Pearson M."/>
            <person name="Poon T.W."/>
            <person name="Priest M."/>
            <person name="Roberts A."/>
            <person name="Saif S."/>
            <person name="Shea T."/>
            <person name="Sisk P."/>
            <person name="Sykes S."/>
            <person name="Wortman J."/>
            <person name="Nusbaum C."/>
            <person name="Birren B."/>
        </authorList>
    </citation>
    <scope>NUCLEOTIDE SEQUENCE [LARGE SCALE GENOMIC DNA]</scope>
    <source>
        <strain evidence="1 2">P1976</strain>
    </source>
</reference>
<protein>
    <submittedName>
        <fullName evidence="1">Uncharacterized protein</fullName>
    </submittedName>
</protein>